<protein>
    <submittedName>
        <fullName evidence="1">Acyl carrier protein</fullName>
    </submittedName>
</protein>
<dbReference type="RefSeq" id="WP_344161030.1">
    <property type="nucleotide sequence ID" value="NZ_BAAABV010000018.1"/>
</dbReference>
<sequence length="81" mass="8945">MNLDELRTIMRQCGVEDGVDLDGDILDLEWQELGYDSLAVLEITTAVQHAARTPLLEEEVALLTTPRLLLERLGTLTPAAV</sequence>
<dbReference type="Gene3D" id="1.10.1200.10">
    <property type="entry name" value="ACP-like"/>
    <property type="match status" value="1"/>
</dbReference>
<name>A0ABN0VFS9_9ACTN</name>
<dbReference type="Proteomes" id="UP001501867">
    <property type="component" value="Unassembled WGS sequence"/>
</dbReference>
<keyword evidence="2" id="KW-1185">Reference proteome</keyword>
<evidence type="ECO:0000313" key="2">
    <source>
        <dbReference type="Proteomes" id="UP001501867"/>
    </source>
</evidence>
<comment type="caution">
    <text evidence="1">The sequence shown here is derived from an EMBL/GenBank/DDBJ whole genome shotgun (WGS) entry which is preliminary data.</text>
</comment>
<dbReference type="InterPro" id="IPR006162">
    <property type="entry name" value="Ppantetheine_attach_site"/>
</dbReference>
<proteinExistence type="predicted"/>
<gene>
    <name evidence="1" type="ORF">GCM10010302_39780</name>
</gene>
<dbReference type="PROSITE" id="PS00012">
    <property type="entry name" value="PHOSPHOPANTETHEINE"/>
    <property type="match status" value="1"/>
</dbReference>
<reference evidence="1 2" key="1">
    <citation type="journal article" date="2019" name="Int. J. Syst. Evol. Microbiol.">
        <title>The Global Catalogue of Microorganisms (GCM) 10K type strain sequencing project: providing services to taxonomists for standard genome sequencing and annotation.</title>
        <authorList>
            <consortium name="The Broad Institute Genomics Platform"/>
            <consortium name="The Broad Institute Genome Sequencing Center for Infectious Disease"/>
            <person name="Wu L."/>
            <person name="Ma J."/>
        </authorList>
    </citation>
    <scope>NUCLEOTIDE SEQUENCE [LARGE SCALE GENOMIC DNA]</scope>
    <source>
        <strain evidence="1 2">JCM 4505</strain>
    </source>
</reference>
<dbReference type="SUPFAM" id="SSF47336">
    <property type="entry name" value="ACP-like"/>
    <property type="match status" value="1"/>
</dbReference>
<accession>A0ABN0VFS9</accession>
<dbReference type="InterPro" id="IPR036736">
    <property type="entry name" value="ACP-like_sf"/>
</dbReference>
<dbReference type="EMBL" id="BAAABV010000018">
    <property type="protein sequence ID" value="GAA0297163.1"/>
    <property type="molecule type" value="Genomic_DNA"/>
</dbReference>
<evidence type="ECO:0000313" key="1">
    <source>
        <dbReference type="EMBL" id="GAA0297163.1"/>
    </source>
</evidence>
<organism evidence="1 2">
    <name type="scientific">Streptomyces polychromogenes</name>
    <dbReference type="NCBI Taxonomy" id="67342"/>
    <lineage>
        <taxon>Bacteria</taxon>
        <taxon>Bacillati</taxon>
        <taxon>Actinomycetota</taxon>
        <taxon>Actinomycetes</taxon>
        <taxon>Kitasatosporales</taxon>
        <taxon>Streptomycetaceae</taxon>
        <taxon>Streptomyces</taxon>
    </lineage>
</organism>